<sequence length="176" mass="20188">MNSKKELWILLVFFVLPIAFGTAFFYLSPTYFTQHTVNYGQFVNPIITTTKQDVSFIDTQSGLQGLWTLAYATKQCDSVCIKALQDMKIVRILMNEDMRRIQSLLLMTSKAKAQQADVLVGHASEALNRQLNQFPKSSLFLIDPLGNLMLRYDSKNLEIKRVTKDLKRLLKYSRIG</sequence>
<evidence type="ECO:0008006" key="4">
    <source>
        <dbReference type="Google" id="ProtNLM"/>
    </source>
</evidence>
<proteinExistence type="predicted"/>
<keyword evidence="1" id="KW-1133">Transmembrane helix</keyword>
<evidence type="ECO:0000256" key="1">
    <source>
        <dbReference type="SAM" id="Phobius"/>
    </source>
</evidence>
<dbReference type="EMBL" id="CP054490">
    <property type="protein sequence ID" value="QKQ24608.1"/>
    <property type="molecule type" value="Genomic_DNA"/>
</dbReference>
<gene>
    <name evidence="2" type="ORF">HUE58_05785</name>
</gene>
<dbReference type="Proteomes" id="UP000509429">
    <property type="component" value="Chromosome"/>
</dbReference>
<dbReference type="AlphaFoldDB" id="A0A6N0HQS1"/>
<name>A0A6N0HQS1_9GAMM</name>
<reference evidence="2 3" key="1">
    <citation type="submission" date="2020-05" db="EMBL/GenBank/DDBJ databases">
        <title>Horizontal transmission and recombination maintain forever young bacterial symbiont genomes.</title>
        <authorList>
            <person name="Russell S.L."/>
            <person name="Pepper-Tunick E."/>
            <person name="Svedberg J."/>
            <person name="Byrne A."/>
            <person name="Ruelas Castillo J."/>
            <person name="Vollmers C."/>
            <person name="Beinart R.A."/>
            <person name="Corbett-Detig R."/>
        </authorList>
    </citation>
    <scope>NUCLEOTIDE SEQUENCE [LARGE SCALE GENOMIC DNA]</scope>
    <source>
        <strain evidence="2">JDF_Ridge</strain>
    </source>
</reference>
<keyword evidence="1" id="KW-0472">Membrane</keyword>
<keyword evidence="1" id="KW-0812">Transmembrane</keyword>
<organism evidence="2 3">
    <name type="scientific">Candidatus Ruthia endofausta</name>
    <dbReference type="NCBI Taxonomy" id="2738852"/>
    <lineage>
        <taxon>Bacteria</taxon>
        <taxon>Pseudomonadati</taxon>
        <taxon>Pseudomonadota</taxon>
        <taxon>Gammaproteobacteria</taxon>
        <taxon>Candidatus Pseudothioglobaceae</taxon>
        <taxon>Candidatus Ruthturnera</taxon>
    </lineage>
</organism>
<keyword evidence="3" id="KW-1185">Reference proteome</keyword>
<evidence type="ECO:0000313" key="3">
    <source>
        <dbReference type="Proteomes" id="UP000509429"/>
    </source>
</evidence>
<dbReference type="KEGG" id="reo:HUE58_05785"/>
<protein>
    <recommendedName>
        <fullName evidence="4">Transmembrane protein</fullName>
    </recommendedName>
</protein>
<dbReference type="RefSeq" id="WP_174606044.1">
    <property type="nucleotide sequence ID" value="NZ_CP054490.1"/>
</dbReference>
<feature type="transmembrane region" description="Helical" evidence="1">
    <location>
        <begin position="7"/>
        <end position="27"/>
    </location>
</feature>
<evidence type="ECO:0000313" key="2">
    <source>
        <dbReference type="EMBL" id="QKQ24608.1"/>
    </source>
</evidence>
<accession>A0A6N0HQS1</accession>